<comment type="caution">
    <text evidence="5">The sequence shown here is derived from an EMBL/GenBank/DDBJ whole genome shotgun (WGS) entry which is preliminary data.</text>
</comment>
<dbReference type="PRINTS" id="PR00455">
    <property type="entry name" value="HTHTETR"/>
</dbReference>
<dbReference type="PATRIC" id="fig|1280954.3.peg.2271"/>
<evidence type="ECO:0000256" key="3">
    <source>
        <dbReference type="SAM" id="MobiDB-lite"/>
    </source>
</evidence>
<dbReference type="SUPFAM" id="SSF46689">
    <property type="entry name" value="Homeodomain-like"/>
    <property type="match status" value="1"/>
</dbReference>
<keyword evidence="1 2" id="KW-0238">DNA-binding</keyword>
<dbReference type="OrthoDB" id="8478851at2"/>
<evidence type="ECO:0000259" key="4">
    <source>
        <dbReference type="PROSITE" id="PS50977"/>
    </source>
</evidence>
<dbReference type="eggNOG" id="COG1309">
    <property type="taxonomic scope" value="Bacteria"/>
</dbReference>
<proteinExistence type="predicted"/>
<feature type="domain" description="HTH tetR-type" evidence="4">
    <location>
        <begin position="46"/>
        <end position="106"/>
    </location>
</feature>
<dbReference type="RefSeq" id="WP_084324278.1">
    <property type="nucleotide sequence ID" value="NZ_ARYM01000012.1"/>
</dbReference>
<feature type="DNA-binding region" description="H-T-H motif" evidence="2">
    <location>
        <begin position="69"/>
        <end position="88"/>
    </location>
</feature>
<reference evidence="5 6" key="1">
    <citation type="journal article" date="2014" name="Antonie Van Leeuwenhoek">
        <title>Hyphomonas beringensis sp. nov. and Hyphomonas chukchiensis sp. nov., isolated from surface seawater of the Bering Sea and Chukchi Sea.</title>
        <authorList>
            <person name="Li C."/>
            <person name="Lai Q."/>
            <person name="Li G."/>
            <person name="Dong C."/>
            <person name="Wang J."/>
            <person name="Liao Y."/>
            <person name="Shao Z."/>
        </authorList>
    </citation>
    <scope>NUCLEOTIDE SEQUENCE [LARGE SCALE GENOMIC DNA]</scope>
    <source>
        <strain evidence="5 6">PS728</strain>
    </source>
</reference>
<evidence type="ECO:0000256" key="2">
    <source>
        <dbReference type="PROSITE-ProRule" id="PRU00335"/>
    </source>
</evidence>
<organism evidence="5 6">
    <name type="scientific">Hyphomonas polymorpha PS728</name>
    <dbReference type="NCBI Taxonomy" id="1280954"/>
    <lineage>
        <taxon>Bacteria</taxon>
        <taxon>Pseudomonadati</taxon>
        <taxon>Pseudomonadota</taxon>
        <taxon>Alphaproteobacteria</taxon>
        <taxon>Hyphomonadales</taxon>
        <taxon>Hyphomonadaceae</taxon>
        <taxon>Hyphomonas</taxon>
    </lineage>
</organism>
<dbReference type="PANTHER" id="PTHR30055">
    <property type="entry name" value="HTH-TYPE TRANSCRIPTIONAL REGULATOR RUTR"/>
    <property type="match status" value="1"/>
</dbReference>
<feature type="compositionally biased region" description="Low complexity" evidence="3">
    <location>
        <begin position="25"/>
        <end position="37"/>
    </location>
</feature>
<evidence type="ECO:0000313" key="6">
    <source>
        <dbReference type="Proteomes" id="UP000027100"/>
    </source>
</evidence>
<protein>
    <submittedName>
        <fullName evidence="5">TetR family transcriptional regulator</fullName>
    </submittedName>
</protein>
<keyword evidence="6" id="KW-1185">Reference proteome</keyword>
<dbReference type="STRING" id="1280954.HPO_11209"/>
<dbReference type="PROSITE" id="PS50977">
    <property type="entry name" value="HTH_TETR_2"/>
    <property type="match status" value="1"/>
</dbReference>
<dbReference type="Gene3D" id="1.10.357.10">
    <property type="entry name" value="Tetracycline Repressor, domain 2"/>
    <property type="match status" value="1"/>
</dbReference>
<dbReference type="Proteomes" id="UP000027100">
    <property type="component" value="Unassembled WGS sequence"/>
</dbReference>
<dbReference type="GO" id="GO:0003700">
    <property type="term" value="F:DNA-binding transcription factor activity"/>
    <property type="evidence" value="ECO:0007669"/>
    <property type="project" value="TreeGrafter"/>
</dbReference>
<dbReference type="Pfam" id="PF00440">
    <property type="entry name" value="TetR_N"/>
    <property type="match status" value="1"/>
</dbReference>
<dbReference type="AlphaFoldDB" id="A0A062V7Q3"/>
<dbReference type="EMBL" id="ARYM01000012">
    <property type="protein sequence ID" value="KCZ98167.1"/>
    <property type="molecule type" value="Genomic_DNA"/>
</dbReference>
<name>A0A062V7Q3_9PROT</name>
<dbReference type="GO" id="GO:0000976">
    <property type="term" value="F:transcription cis-regulatory region binding"/>
    <property type="evidence" value="ECO:0007669"/>
    <property type="project" value="TreeGrafter"/>
</dbReference>
<evidence type="ECO:0000256" key="1">
    <source>
        <dbReference type="ARBA" id="ARBA00023125"/>
    </source>
</evidence>
<evidence type="ECO:0000313" key="5">
    <source>
        <dbReference type="EMBL" id="KCZ98167.1"/>
    </source>
</evidence>
<dbReference type="InterPro" id="IPR001647">
    <property type="entry name" value="HTH_TetR"/>
</dbReference>
<gene>
    <name evidence="5" type="ORF">HPO_11209</name>
</gene>
<accession>A0A062V7Q3</accession>
<feature type="region of interest" description="Disordered" evidence="3">
    <location>
        <begin position="1"/>
        <end position="44"/>
    </location>
</feature>
<dbReference type="InterPro" id="IPR050109">
    <property type="entry name" value="HTH-type_TetR-like_transc_reg"/>
</dbReference>
<dbReference type="PANTHER" id="PTHR30055:SF226">
    <property type="entry name" value="HTH-TYPE TRANSCRIPTIONAL REGULATOR PKSA"/>
    <property type="match status" value="1"/>
</dbReference>
<sequence length="229" mass="24561">MARKATPASPSGKPSRRAPAKGARTKTAAKPVVTKTDAAGRRPRVRDARPKIERAALELFVNVGVDAATTREIAESAQVSEGALYRHYKGKDELALALFMETHNRLSVMLTEALGGTATLDEKVHAAVAAYCALADEDFLLFSFHLVSLHKYLPYDRRREDDPVSVTEQIISGLMDAGAVPKGDPALKAAMALGVVMQAGQNKIYNRLPGPLSRHAPALARAVLAVLKS</sequence>
<dbReference type="InterPro" id="IPR009057">
    <property type="entry name" value="Homeodomain-like_sf"/>
</dbReference>